<evidence type="ECO:0000259" key="2">
    <source>
        <dbReference type="Pfam" id="PF01522"/>
    </source>
</evidence>
<feature type="chain" id="PRO_5047367872" evidence="1">
    <location>
        <begin position="22"/>
        <end position="350"/>
    </location>
</feature>
<dbReference type="EMBL" id="WOFE01000002">
    <property type="protein sequence ID" value="MBM5571281.1"/>
    <property type="molecule type" value="Genomic_DNA"/>
</dbReference>
<dbReference type="Pfam" id="PF01522">
    <property type="entry name" value="Polysacc_deac_1"/>
    <property type="match status" value="1"/>
</dbReference>
<keyword evidence="1" id="KW-0732">Signal</keyword>
<sequence>MNLNLYLGFLFSLCTALSYSANINFEVPTWRNGAKAAHTIAHDDYCSGSVPGVENTALPILNERGLTASIGLIAGACKDDDWSKLKKHLAKGHELFNHSLTHVGMLEAGSLKPIAGWNNEKEIASAHQLVKDKLGYAMQFMAYPSDLATPEAKAYLLTQSDYLGARAAKHIYDGSNAGINSANNIDPFFIKNDVYWHDGKWSLYKPAGGNMLIQHVNAALENGGWSYRTMHGVADGSWEAVPKDEYIAYADYLQKKVASGELWLAGPSEIIRYQATREHCPLVLIGNTLKLKQNNELCQRYSSAITVDLHIANELAGRFTQNHKPLPSKQLANGKYRIQFNPILGDLYIN</sequence>
<dbReference type="InterPro" id="IPR011330">
    <property type="entry name" value="Glyco_hydro/deAcase_b/a-brl"/>
</dbReference>
<dbReference type="Proteomes" id="UP001195660">
    <property type="component" value="Unassembled WGS sequence"/>
</dbReference>
<organism evidence="3 4">
    <name type="scientific">Deefgea chitinilytica</name>
    <dbReference type="NCBI Taxonomy" id="570276"/>
    <lineage>
        <taxon>Bacteria</taxon>
        <taxon>Pseudomonadati</taxon>
        <taxon>Pseudomonadota</taxon>
        <taxon>Betaproteobacteria</taxon>
        <taxon>Neisseriales</taxon>
        <taxon>Chitinibacteraceae</taxon>
        <taxon>Deefgea</taxon>
    </lineage>
</organism>
<protein>
    <submittedName>
        <fullName evidence="3">Polysaccharide deacetylase family protein</fullName>
    </submittedName>
</protein>
<feature type="domain" description="NodB homology" evidence="2">
    <location>
        <begin position="51"/>
        <end position="146"/>
    </location>
</feature>
<comment type="caution">
    <text evidence="3">The sequence shown here is derived from an EMBL/GenBank/DDBJ whole genome shotgun (WGS) entry which is preliminary data.</text>
</comment>
<accession>A0ABS2CD36</accession>
<name>A0ABS2CD36_9NEIS</name>
<dbReference type="InterPro" id="IPR002509">
    <property type="entry name" value="NODB_dom"/>
</dbReference>
<keyword evidence="4" id="KW-1185">Reference proteome</keyword>
<reference evidence="3 4" key="1">
    <citation type="submission" date="2019-11" db="EMBL/GenBank/DDBJ databases">
        <title>Novel Deefgea species.</title>
        <authorList>
            <person name="Han J.-H."/>
        </authorList>
    </citation>
    <scope>NUCLEOTIDE SEQUENCE [LARGE SCALE GENOMIC DNA]</scope>
    <source>
        <strain evidence="3 4">LMG 24817</strain>
    </source>
</reference>
<gene>
    <name evidence="3" type="ORF">GM173_06765</name>
</gene>
<evidence type="ECO:0000313" key="4">
    <source>
        <dbReference type="Proteomes" id="UP001195660"/>
    </source>
</evidence>
<dbReference type="RefSeq" id="WP_203570603.1">
    <property type="nucleotide sequence ID" value="NZ_WOFE01000002.1"/>
</dbReference>
<proteinExistence type="predicted"/>
<dbReference type="Gene3D" id="3.20.20.370">
    <property type="entry name" value="Glycoside hydrolase/deacetylase"/>
    <property type="match status" value="1"/>
</dbReference>
<evidence type="ECO:0000256" key="1">
    <source>
        <dbReference type="SAM" id="SignalP"/>
    </source>
</evidence>
<feature type="signal peptide" evidence="1">
    <location>
        <begin position="1"/>
        <end position="21"/>
    </location>
</feature>
<evidence type="ECO:0000313" key="3">
    <source>
        <dbReference type="EMBL" id="MBM5571281.1"/>
    </source>
</evidence>
<dbReference type="SUPFAM" id="SSF88713">
    <property type="entry name" value="Glycoside hydrolase/deacetylase"/>
    <property type="match status" value="1"/>
</dbReference>